<reference evidence="4 5" key="1">
    <citation type="journal article" date="2003" name="Nat. Genet.">
        <title>Comparative analysis of the genome sequences of Bordetella pertussis, Bordetella parapertussis and Bordetella bronchiseptica.</title>
        <authorList>
            <person name="Parkhill J."/>
            <person name="Sebaihia M."/>
            <person name="Preston A."/>
            <person name="Murphy L.D."/>
            <person name="Thomson N.R."/>
            <person name="Harris D.E."/>
            <person name="Holden M.T.G."/>
            <person name="Churcher C.M."/>
            <person name="Bentley S.D."/>
            <person name="Mungall K.L."/>
            <person name="Cerdeno-Tarraga A.-M."/>
            <person name="Temple L."/>
            <person name="James K.D."/>
            <person name="Harris B."/>
            <person name="Quail M.A."/>
            <person name="Achtman M."/>
            <person name="Atkin R."/>
            <person name="Baker S."/>
            <person name="Basham D."/>
            <person name="Bason N."/>
            <person name="Cherevach I."/>
            <person name="Chillingworth T."/>
            <person name="Collins M."/>
            <person name="Cronin A."/>
            <person name="Davis P."/>
            <person name="Doggett J."/>
            <person name="Feltwell T."/>
            <person name="Goble A."/>
            <person name="Hamlin N."/>
            <person name="Hauser H."/>
            <person name="Holroyd S."/>
            <person name="Jagels K."/>
            <person name="Leather S."/>
            <person name="Moule S."/>
            <person name="Norberczak H."/>
            <person name="O'Neil S."/>
            <person name="Ormond D."/>
            <person name="Price C."/>
            <person name="Rabbinowitsch E."/>
            <person name="Rutter S."/>
            <person name="Sanders M."/>
            <person name="Saunders D."/>
            <person name="Seeger K."/>
            <person name="Sharp S."/>
            <person name="Simmonds M."/>
            <person name="Skelton J."/>
            <person name="Squares R."/>
            <person name="Squares S."/>
            <person name="Stevens K."/>
            <person name="Unwin L."/>
            <person name="Whitehead S."/>
            <person name="Barrell B.G."/>
            <person name="Maskell D.J."/>
        </authorList>
    </citation>
    <scope>NUCLEOTIDE SEQUENCE [LARGE SCALE GENOMIC DNA]</scope>
    <source>
        <strain evidence="4 5">ATCC BAA-588 / NCTC 13252 / RB50</strain>
    </source>
</reference>
<dbReference type="eggNOG" id="COG0419">
    <property type="taxonomic scope" value="Bacteria"/>
</dbReference>
<feature type="domain" description="ATPase AAA-type core" evidence="2">
    <location>
        <begin position="654"/>
        <end position="795"/>
    </location>
</feature>
<evidence type="ECO:0008006" key="6">
    <source>
        <dbReference type="Google" id="ProtNLM"/>
    </source>
</evidence>
<dbReference type="InterPro" id="IPR003959">
    <property type="entry name" value="ATPase_AAA_core"/>
</dbReference>
<evidence type="ECO:0000256" key="1">
    <source>
        <dbReference type="SAM" id="Coils"/>
    </source>
</evidence>
<dbReference type="InterPro" id="IPR027417">
    <property type="entry name" value="P-loop_NTPase"/>
</dbReference>
<keyword evidence="1" id="KW-0175">Coiled coil</keyword>
<sequence length="1038" mass="117979">MWQVPDVDPLRSITSIHITAARNPQAGGNLALGLLATLYIQPHSAAQSSSRPPPRPRSAELNNSKRPRHLTWAIAFLFQSDYDYAHYEGEAMSQYLLSFARQNLDGRTDAYLVLLWCIYQANQDKGRYSDHIKAHITAAADQLLGRNYQRIAARFKKVLDSKPELDRIPPSGLGTLGSLRVKNFRGFGEIGPDDLGTFIRFSKLKNIFYAPNGGGKSSLCEALEIGTTGDIKEAARRKTKINQYIARGDAKSKLTLLGADGLPVKQSISWSGCFIDRNRLQEFSLLGSKDTGSAERDVLATLFGLEELQEVISRFVRPESFSLKAFMRADQAGELDRMERTRADLSLLRRKHRADLQKSIYETCRLLGLRADQGFDVRPKVLRLRDTIEMHIRSAERLRTSKAPLAIPIKQVKRTCAIAQRLLDRRADIETVFLRRASDVNYRDFFQALEAIEHLHVGKACPACLTPLDQVVANPFERAREQITALYALDSLKQSKLRNDALITLWASRVATAISAVKNNERADVPCQVEMSELEAVLAKFHAATDRSEVAPSVLDSILTLYTEKSAQIESYLDACERRRQEVDQAEAQAARLEARVKQLKEIDESLKQQFEEKKLAEREFKIVNAEMAGLIKRKAALLNNAGENSRFNKLLEDLEAEYRTLYRSLLEYKLELEKTRINGIEAKAAEYYRAINHHDDDHEQIASLRFDRQGDSYRIRITNLDGSSLDAFAVLSEGHLRALGLSILLAMAEKNNFPLIVFDDVVNAIDTDHRSNIIDLLFSDAYLRRIQMVVTTHDRLFWERFCIISDRHPQCDQHASRVLSYTNRGIVTIDHEGGFQKKVYIALSVFDIRQALLYCRIWFESMVLEFCIENRVTVTANFNKSHLKKSMYLQVSLEHTFSLVEPFIDYDLSHFNIIKNDLVNWGGQNQEHHAFDEGSLNFVHSKTSGEVLRIYDAIRFLECQLFPARKKESGLRHLAEVKEKIERSQRKAVALAKAPADVQKEHKAALSALEQRAIELGQELEFIEQCLASTAQRDKPQ</sequence>
<dbReference type="EMBL" id="BX640438">
    <property type="protein sequence ID" value="CAE30997.1"/>
    <property type="molecule type" value="Genomic_DNA"/>
</dbReference>
<dbReference type="GO" id="GO:0000731">
    <property type="term" value="P:DNA synthesis involved in DNA repair"/>
    <property type="evidence" value="ECO:0007669"/>
    <property type="project" value="TreeGrafter"/>
</dbReference>
<name>A0A0H3LPX3_BORBR</name>
<gene>
    <name evidence="4" type="ordered locus">BB0497</name>
</gene>
<evidence type="ECO:0000259" key="3">
    <source>
        <dbReference type="Pfam" id="PF13476"/>
    </source>
</evidence>
<dbReference type="HOGENOM" id="CLU_313958_0_0_4"/>
<dbReference type="GO" id="GO:0005524">
    <property type="term" value="F:ATP binding"/>
    <property type="evidence" value="ECO:0007669"/>
    <property type="project" value="InterPro"/>
</dbReference>
<proteinExistence type="predicted"/>
<organism evidence="4 5">
    <name type="scientific">Bordetella bronchiseptica (strain ATCC BAA-588 / NCTC 13252 / RB50)</name>
    <name type="common">Alcaligenes bronchisepticus</name>
    <dbReference type="NCBI Taxonomy" id="257310"/>
    <lineage>
        <taxon>Bacteria</taxon>
        <taxon>Pseudomonadati</taxon>
        <taxon>Pseudomonadota</taxon>
        <taxon>Betaproteobacteria</taxon>
        <taxon>Burkholderiales</taxon>
        <taxon>Alcaligenaceae</taxon>
        <taxon>Bordetella</taxon>
    </lineage>
</organism>
<dbReference type="Proteomes" id="UP000001027">
    <property type="component" value="Chromosome"/>
</dbReference>
<dbReference type="PANTHER" id="PTHR32182">
    <property type="entry name" value="DNA REPLICATION AND REPAIR PROTEIN RECF"/>
    <property type="match status" value="1"/>
</dbReference>
<dbReference type="InterPro" id="IPR038729">
    <property type="entry name" value="Rad50/SbcC_AAA"/>
</dbReference>
<accession>A0A0H3LPX3</accession>
<protein>
    <recommendedName>
        <fullName evidence="6">Rad50/SbcC-type AAA domain-containing protein</fullName>
    </recommendedName>
</protein>
<feature type="domain" description="Rad50/SbcC-type AAA" evidence="3">
    <location>
        <begin position="178"/>
        <end position="337"/>
    </location>
</feature>
<evidence type="ECO:0000259" key="2">
    <source>
        <dbReference type="Pfam" id="PF13304"/>
    </source>
</evidence>
<dbReference type="GO" id="GO:0016887">
    <property type="term" value="F:ATP hydrolysis activity"/>
    <property type="evidence" value="ECO:0007669"/>
    <property type="project" value="InterPro"/>
</dbReference>
<dbReference type="KEGG" id="bbr:BB0497"/>
<dbReference type="GO" id="GO:0006302">
    <property type="term" value="P:double-strand break repair"/>
    <property type="evidence" value="ECO:0007669"/>
    <property type="project" value="InterPro"/>
</dbReference>
<dbReference type="PANTHER" id="PTHR32182:SF22">
    <property type="entry name" value="ATP-DEPENDENT ENDONUCLEASE, OLD FAMILY-RELATED"/>
    <property type="match status" value="1"/>
</dbReference>
<dbReference type="AlphaFoldDB" id="A0A0H3LPX3"/>
<feature type="coiled-coil region" evidence="1">
    <location>
        <begin position="975"/>
        <end position="1020"/>
    </location>
</feature>
<evidence type="ECO:0000313" key="4">
    <source>
        <dbReference type="EMBL" id="CAE30997.1"/>
    </source>
</evidence>
<dbReference type="SUPFAM" id="SSF52540">
    <property type="entry name" value="P-loop containing nucleoside triphosphate hydrolases"/>
    <property type="match status" value="1"/>
</dbReference>
<dbReference type="Pfam" id="PF13304">
    <property type="entry name" value="AAA_21"/>
    <property type="match status" value="1"/>
</dbReference>
<dbReference type="Gene3D" id="3.40.50.300">
    <property type="entry name" value="P-loop containing nucleotide triphosphate hydrolases"/>
    <property type="match status" value="2"/>
</dbReference>
<evidence type="ECO:0000313" key="5">
    <source>
        <dbReference type="Proteomes" id="UP000001027"/>
    </source>
</evidence>
<feature type="coiled-coil region" evidence="1">
    <location>
        <begin position="569"/>
        <end position="627"/>
    </location>
</feature>
<dbReference type="Pfam" id="PF13476">
    <property type="entry name" value="AAA_23"/>
    <property type="match status" value="1"/>
</dbReference>